<accession>A0A0S7C236</accession>
<evidence type="ECO:0000313" key="5">
    <source>
        <dbReference type="Proteomes" id="UP000053091"/>
    </source>
</evidence>
<dbReference type="STRING" id="1678841.TBC1_112354"/>
<dbReference type="RefSeq" id="WP_062042556.1">
    <property type="nucleotide sequence ID" value="NZ_DF968182.1"/>
</dbReference>
<evidence type="ECO:0000256" key="1">
    <source>
        <dbReference type="ARBA" id="ARBA00022723"/>
    </source>
</evidence>
<dbReference type="EMBL" id="DF968182">
    <property type="protein sequence ID" value="GAP44190.1"/>
    <property type="molecule type" value="Genomic_DNA"/>
</dbReference>
<evidence type="ECO:0000256" key="2">
    <source>
        <dbReference type="ARBA" id="ARBA00022801"/>
    </source>
</evidence>
<keyword evidence="5" id="KW-1185">Reference proteome</keyword>
<dbReference type="AlphaFoldDB" id="A0A0S7C236"/>
<gene>
    <name evidence="4" type="ORF">TBC1_112354</name>
</gene>
<evidence type="ECO:0000313" key="4">
    <source>
        <dbReference type="EMBL" id="GAP44190.1"/>
    </source>
</evidence>
<dbReference type="OrthoDB" id="1096764at2"/>
<sequence>MNRLEFLKQILAVSGGFWLAGKRADEKPAEKPEPGSLGIMPVAGYRYYDGKKIENRIKPGDKARLKREPENKYDRDAIAVYIMGQKIGYIPRRHNPVIALMMDQQANVSATIAYVNEEEEEEGRVWVEVSV</sequence>
<dbReference type="Gene3D" id="3.30.70.2330">
    <property type="match status" value="1"/>
</dbReference>
<keyword evidence="2" id="KW-0378">Hydrolase</keyword>
<dbReference type="Proteomes" id="UP000053091">
    <property type="component" value="Unassembled WGS sequence"/>
</dbReference>
<dbReference type="GO" id="GO:0003676">
    <property type="term" value="F:nucleic acid binding"/>
    <property type="evidence" value="ECO:0007669"/>
    <property type="project" value="InterPro"/>
</dbReference>
<proteinExistence type="predicted"/>
<dbReference type="SMART" id="SM00910">
    <property type="entry name" value="HIRAN"/>
    <property type="match status" value="1"/>
</dbReference>
<name>A0A0S7C236_9BACT</name>
<dbReference type="Pfam" id="PF08797">
    <property type="entry name" value="HIRAN"/>
    <property type="match status" value="1"/>
</dbReference>
<organism evidence="4">
    <name type="scientific">Lentimicrobium saccharophilum</name>
    <dbReference type="NCBI Taxonomy" id="1678841"/>
    <lineage>
        <taxon>Bacteria</taxon>
        <taxon>Pseudomonadati</taxon>
        <taxon>Bacteroidota</taxon>
        <taxon>Bacteroidia</taxon>
        <taxon>Bacteroidales</taxon>
        <taxon>Lentimicrobiaceae</taxon>
        <taxon>Lentimicrobium</taxon>
    </lineage>
</organism>
<dbReference type="InterPro" id="IPR014905">
    <property type="entry name" value="HIRAN"/>
</dbReference>
<dbReference type="GO" id="GO:0008270">
    <property type="term" value="F:zinc ion binding"/>
    <property type="evidence" value="ECO:0007669"/>
    <property type="project" value="InterPro"/>
</dbReference>
<dbReference type="GO" id="GO:0016818">
    <property type="term" value="F:hydrolase activity, acting on acid anhydrides, in phosphorus-containing anhydrides"/>
    <property type="evidence" value="ECO:0007669"/>
    <property type="project" value="InterPro"/>
</dbReference>
<feature type="domain" description="HIRAN" evidence="3">
    <location>
        <begin position="37"/>
        <end position="129"/>
    </location>
</feature>
<evidence type="ECO:0000259" key="3">
    <source>
        <dbReference type="SMART" id="SM00910"/>
    </source>
</evidence>
<keyword evidence="1" id="KW-0479">Metal-binding</keyword>
<reference evidence="4" key="1">
    <citation type="journal article" date="2015" name="Genome Announc.">
        <title>Draft Genome Sequence of Bacteroidales Strain TBC1, a Novel Isolate from a Methanogenic Wastewater Treatment System.</title>
        <authorList>
            <person name="Tourlousse D.M."/>
            <person name="Matsuura N."/>
            <person name="Sun L."/>
            <person name="Toyonaga M."/>
            <person name="Kuroda K."/>
            <person name="Ohashi A."/>
            <person name="Cruz R."/>
            <person name="Yamaguchi T."/>
            <person name="Sekiguchi Y."/>
        </authorList>
    </citation>
    <scope>NUCLEOTIDE SEQUENCE [LARGE SCALE GENOMIC DNA]</scope>
    <source>
        <strain evidence="4">TBC1</strain>
    </source>
</reference>
<protein>
    <submittedName>
        <fullName evidence="4">Protein containing HIRAN domain</fullName>
    </submittedName>
</protein>